<accession>A0A9K3GNL8</accession>
<dbReference type="InterPro" id="IPR000744">
    <property type="entry name" value="NSF_attach"/>
</dbReference>
<name>A0A9K3GNL8_9EUKA</name>
<dbReference type="EMBL" id="BDIP01005144">
    <property type="protein sequence ID" value="GIQ89532.1"/>
    <property type="molecule type" value="Genomic_DNA"/>
</dbReference>
<dbReference type="GO" id="GO:0019905">
    <property type="term" value="F:syntaxin binding"/>
    <property type="evidence" value="ECO:0007669"/>
    <property type="project" value="TreeGrafter"/>
</dbReference>
<dbReference type="Pfam" id="PF14938">
    <property type="entry name" value="SNAP"/>
    <property type="match status" value="1"/>
</dbReference>
<dbReference type="InterPro" id="IPR011990">
    <property type="entry name" value="TPR-like_helical_dom_sf"/>
</dbReference>
<reference evidence="4 5" key="1">
    <citation type="journal article" date="2018" name="PLoS ONE">
        <title>The draft genome of Kipferlia bialata reveals reductive genome evolution in fornicate parasites.</title>
        <authorList>
            <person name="Tanifuji G."/>
            <person name="Takabayashi S."/>
            <person name="Kume K."/>
            <person name="Takagi M."/>
            <person name="Nakayama T."/>
            <person name="Kamikawa R."/>
            <person name="Inagaki Y."/>
            <person name="Hashimoto T."/>
        </authorList>
    </citation>
    <scope>NUCLEOTIDE SEQUENCE [LARGE SCALE GENOMIC DNA]</scope>
    <source>
        <strain evidence="4">NY0173</strain>
    </source>
</reference>
<dbReference type="GO" id="GO:0005774">
    <property type="term" value="C:vacuolar membrane"/>
    <property type="evidence" value="ECO:0007669"/>
    <property type="project" value="TreeGrafter"/>
</dbReference>
<dbReference type="OrthoDB" id="9984275at2759"/>
<dbReference type="Gene3D" id="1.25.40.10">
    <property type="entry name" value="Tetratricopeptide repeat domain"/>
    <property type="match status" value="1"/>
</dbReference>
<evidence type="ECO:0000313" key="5">
    <source>
        <dbReference type="Proteomes" id="UP000265618"/>
    </source>
</evidence>
<comment type="caution">
    <text evidence="4">The sequence shown here is derived from an EMBL/GenBank/DDBJ whole genome shotgun (WGS) entry which is preliminary data.</text>
</comment>
<protein>
    <submittedName>
        <fullName evidence="4">NSF attachment protein</fullName>
    </submittedName>
</protein>
<feature type="non-terminal residue" evidence="4">
    <location>
        <position position="137"/>
    </location>
</feature>
<dbReference type="GO" id="GO:0035494">
    <property type="term" value="P:SNARE complex disassembly"/>
    <property type="evidence" value="ECO:0007669"/>
    <property type="project" value="TreeGrafter"/>
</dbReference>
<evidence type="ECO:0000256" key="1">
    <source>
        <dbReference type="ARBA" id="ARBA00010050"/>
    </source>
</evidence>
<dbReference type="GO" id="GO:0005483">
    <property type="term" value="F:soluble NSF attachment protein activity"/>
    <property type="evidence" value="ECO:0007669"/>
    <property type="project" value="TreeGrafter"/>
</dbReference>
<dbReference type="GO" id="GO:0006886">
    <property type="term" value="P:intracellular protein transport"/>
    <property type="evidence" value="ECO:0007669"/>
    <property type="project" value="InterPro"/>
</dbReference>
<keyword evidence="5" id="KW-1185">Reference proteome</keyword>
<proteinExistence type="inferred from homology"/>
<dbReference type="Proteomes" id="UP000265618">
    <property type="component" value="Unassembled WGS sequence"/>
</dbReference>
<keyword evidence="3" id="KW-0653">Protein transport</keyword>
<feature type="non-terminal residue" evidence="4">
    <location>
        <position position="1"/>
    </location>
</feature>
<evidence type="ECO:0000256" key="3">
    <source>
        <dbReference type="ARBA" id="ARBA00022927"/>
    </source>
</evidence>
<sequence>ALAIRQFVNSSHCFSKCKPDDASKSMQMAIQLAQNEGRFVQAGKLLQELGKTLEEGGHVDMAVDKYNEAIEVLQDEEKTTTDVRNLRLQICEILTGQGKYTEPSQLYEAVGIECTKTPLLRFHAREYLLRAVLCMLA</sequence>
<gene>
    <name evidence="4" type="ORF">KIPB_012025</name>
</gene>
<dbReference type="PANTHER" id="PTHR13768:SF8">
    <property type="entry name" value="ALPHA-SOLUBLE NSF ATTACHMENT PROTEIN"/>
    <property type="match status" value="1"/>
</dbReference>
<evidence type="ECO:0000313" key="4">
    <source>
        <dbReference type="EMBL" id="GIQ89532.1"/>
    </source>
</evidence>
<dbReference type="GO" id="GO:0031201">
    <property type="term" value="C:SNARE complex"/>
    <property type="evidence" value="ECO:0007669"/>
    <property type="project" value="TreeGrafter"/>
</dbReference>
<keyword evidence="2" id="KW-0813">Transport</keyword>
<dbReference type="AlphaFoldDB" id="A0A9K3GNL8"/>
<comment type="similarity">
    <text evidence="1">Belongs to the SNAP family.</text>
</comment>
<dbReference type="SUPFAM" id="SSF48452">
    <property type="entry name" value="TPR-like"/>
    <property type="match status" value="1"/>
</dbReference>
<dbReference type="PANTHER" id="PTHR13768">
    <property type="entry name" value="SOLUBLE NSF ATTACHMENT PROTEIN SNAP"/>
    <property type="match status" value="1"/>
</dbReference>
<organism evidence="4 5">
    <name type="scientific">Kipferlia bialata</name>
    <dbReference type="NCBI Taxonomy" id="797122"/>
    <lineage>
        <taxon>Eukaryota</taxon>
        <taxon>Metamonada</taxon>
        <taxon>Carpediemonas-like organisms</taxon>
        <taxon>Kipferlia</taxon>
    </lineage>
</organism>
<evidence type="ECO:0000256" key="2">
    <source>
        <dbReference type="ARBA" id="ARBA00022448"/>
    </source>
</evidence>